<proteinExistence type="predicted"/>
<dbReference type="Proteomes" id="UP000271374">
    <property type="component" value="Unassembled WGS sequence"/>
</dbReference>
<comment type="caution">
    <text evidence="1">The sequence shown here is derived from an EMBL/GenBank/DDBJ whole genome shotgun (WGS) entry which is preliminary data.</text>
</comment>
<evidence type="ECO:0000313" key="1">
    <source>
        <dbReference type="EMBL" id="RTR28415.1"/>
    </source>
</evidence>
<gene>
    <name evidence="1" type="ORF">EKG37_16820</name>
</gene>
<dbReference type="InterPro" id="IPR038765">
    <property type="entry name" value="Papain-like_cys_pep_sf"/>
</dbReference>
<protein>
    <submittedName>
        <fullName evidence="1">Uncharacterized protein</fullName>
    </submittedName>
</protein>
<accession>A0A431VZ29</accession>
<dbReference type="SUPFAM" id="SSF54001">
    <property type="entry name" value="Cysteine proteinases"/>
    <property type="match status" value="1"/>
</dbReference>
<keyword evidence="2" id="KW-1185">Reference proteome</keyword>
<reference evidence="1 2" key="1">
    <citation type="submission" date="2018-12" db="EMBL/GenBank/DDBJ databases">
        <title>Bacillus yapensis draft genome sequence.</title>
        <authorList>
            <person name="Yu L."/>
            <person name="Xu X."/>
            <person name="Tang X."/>
        </authorList>
    </citation>
    <scope>NUCLEOTIDE SEQUENCE [LARGE SCALE GENOMIC DNA]</scope>
    <source>
        <strain evidence="1 2">XXST-01</strain>
    </source>
</reference>
<dbReference type="OrthoDB" id="1645744at2"/>
<dbReference type="Gene3D" id="3.90.1720.10">
    <property type="entry name" value="endopeptidase domain like (from Nostoc punctiforme)"/>
    <property type="match status" value="1"/>
</dbReference>
<dbReference type="AlphaFoldDB" id="A0A431VZ29"/>
<sequence>MGERKVYLLLTDTGTLFTRMIKLYTKKPYNHASIAFDQNLKEVYSFGRKDPRNPFIGGFVKESVDEGLFKNARCRIYSFTVTDSQLQIMKDFVKNIESQKHLYRYNFIGLFAFILKKQLKREHAYFCSEFVATTLNKGGVVQFNKPLSLISPHDLQQIEHFQLEYQGDLVHHIRSVDYSFNAISI</sequence>
<name>A0A431VZ29_9BACI</name>
<organism evidence="1 2">
    <name type="scientific">Bacillus yapensis</name>
    <dbReference type="NCBI Taxonomy" id="2492960"/>
    <lineage>
        <taxon>Bacteria</taxon>
        <taxon>Bacillati</taxon>
        <taxon>Bacillota</taxon>
        <taxon>Bacilli</taxon>
        <taxon>Bacillales</taxon>
        <taxon>Bacillaceae</taxon>
        <taxon>Bacillus</taxon>
    </lineage>
</organism>
<evidence type="ECO:0000313" key="2">
    <source>
        <dbReference type="Proteomes" id="UP000271374"/>
    </source>
</evidence>
<dbReference type="EMBL" id="RXNT01000015">
    <property type="protein sequence ID" value="RTR28415.1"/>
    <property type="molecule type" value="Genomic_DNA"/>
</dbReference>
<dbReference type="RefSeq" id="WP_126409974.1">
    <property type="nucleotide sequence ID" value="NZ_RXNT01000015.1"/>
</dbReference>